<evidence type="ECO:0000256" key="17">
    <source>
        <dbReference type="ARBA" id="ARBA00035726"/>
    </source>
</evidence>
<keyword evidence="14" id="KW-0915">Sodium</keyword>
<dbReference type="GO" id="GO:0006281">
    <property type="term" value="P:DNA repair"/>
    <property type="evidence" value="ECO:0007669"/>
    <property type="project" value="UniProtKB-KW"/>
</dbReference>
<dbReference type="SUPFAM" id="SSF47802">
    <property type="entry name" value="DNA polymerase beta, N-terminal domain-like"/>
    <property type="match status" value="1"/>
</dbReference>
<dbReference type="InterPro" id="IPR002054">
    <property type="entry name" value="DNA-dir_DNA_pol_X"/>
</dbReference>
<dbReference type="InterPro" id="IPR002008">
    <property type="entry name" value="DNA_pol_X_beta-like"/>
</dbReference>
<feature type="domain" description="Helix-hairpin-helix DNA-binding motif class 1" evidence="22">
    <location>
        <begin position="53"/>
        <end position="72"/>
    </location>
</feature>
<dbReference type="PANTHER" id="PTHR36928">
    <property type="entry name" value="PHOSPHATASE YCDX-RELATED"/>
    <property type="match status" value="1"/>
</dbReference>
<dbReference type="CDD" id="cd00141">
    <property type="entry name" value="NT_POLXc"/>
    <property type="match status" value="1"/>
</dbReference>
<dbReference type="InterPro" id="IPR010996">
    <property type="entry name" value="HHH_MUS81"/>
</dbReference>
<dbReference type="GO" id="GO:0042578">
    <property type="term" value="F:phosphoric ester hydrolase activity"/>
    <property type="evidence" value="ECO:0007669"/>
    <property type="project" value="TreeGrafter"/>
</dbReference>
<dbReference type="Pfam" id="PF14716">
    <property type="entry name" value="HHH_8"/>
    <property type="match status" value="1"/>
</dbReference>
<evidence type="ECO:0000259" key="23">
    <source>
        <dbReference type="SMART" id="SM00481"/>
    </source>
</evidence>
<dbReference type="Pfam" id="PF14791">
    <property type="entry name" value="DNA_pol_B_thumb"/>
    <property type="match status" value="1"/>
</dbReference>
<comment type="cofactor">
    <cofactor evidence="1">
        <name>Mg(2+)</name>
        <dbReference type="ChEBI" id="CHEBI:18420"/>
    </cofactor>
</comment>
<dbReference type="InterPro" id="IPR004013">
    <property type="entry name" value="PHP_dom"/>
</dbReference>
<keyword evidence="15" id="KW-0234">DNA repair</keyword>
<evidence type="ECO:0000259" key="22">
    <source>
        <dbReference type="SMART" id="SM00278"/>
    </source>
</evidence>
<evidence type="ECO:0000256" key="7">
    <source>
        <dbReference type="ARBA" id="ARBA00022634"/>
    </source>
</evidence>
<dbReference type="SUPFAM" id="SSF81301">
    <property type="entry name" value="Nucleotidyltransferase"/>
    <property type="match status" value="1"/>
</dbReference>
<dbReference type="EC" id="2.7.7.7" evidence="3"/>
<evidence type="ECO:0000256" key="5">
    <source>
        <dbReference type="ARBA" id="ARBA00020020"/>
    </source>
</evidence>
<evidence type="ECO:0000256" key="2">
    <source>
        <dbReference type="ARBA" id="ARBA00004496"/>
    </source>
</evidence>
<keyword evidence="7" id="KW-0237">DNA synthesis</keyword>
<dbReference type="InterPro" id="IPR003583">
    <property type="entry name" value="Hlx-hairpin-Hlx_DNA-bd_motif"/>
</dbReference>
<evidence type="ECO:0000256" key="16">
    <source>
        <dbReference type="ARBA" id="ARBA00035717"/>
    </source>
</evidence>
<dbReference type="GO" id="GO:0140078">
    <property type="term" value="F:class I DNA-(apurinic or apyrimidinic site) endonuclease activity"/>
    <property type="evidence" value="ECO:0007669"/>
    <property type="project" value="UniProtKB-EC"/>
</dbReference>
<comment type="caution">
    <text evidence="25">The sequence shown here is derived from an EMBL/GenBank/DDBJ whole genome shotgun (WGS) entry which is preliminary data.</text>
</comment>
<dbReference type="GO" id="GO:0005829">
    <property type="term" value="C:cytosol"/>
    <property type="evidence" value="ECO:0007669"/>
    <property type="project" value="TreeGrafter"/>
</dbReference>
<keyword evidence="10" id="KW-0235">DNA replication</keyword>
<dbReference type="Gene3D" id="1.10.150.110">
    <property type="entry name" value="DNA polymerase beta, N-terminal domain-like"/>
    <property type="match status" value="1"/>
</dbReference>
<evidence type="ECO:0000313" key="26">
    <source>
        <dbReference type="Proteomes" id="UP000320048"/>
    </source>
</evidence>
<feature type="domain" description="Helix-hairpin-helix DNA-binding motif class 1" evidence="22">
    <location>
        <begin position="93"/>
        <end position="112"/>
    </location>
</feature>
<dbReference type="InterPro" id="IPR037160">
    <property type="entry name" value="DNA_Pol_thumb_sf"/>
</dbReference>
<dbReference type="GO" id="GO:0003887">
    <property type="term" value="F:DNA-directed DNA polymerase activity"/>
    <property type="evidence" value="ECO:0007669"/>
    <property type="project" value="UniProtKB-KW"/>
</dbReference>
<dbReference type="InterPro" id="IPR043519">
    <property type="entry name" value="NT_sf"/>
</dbReference>
<evidence type="ECO:0000259" key="24">
    <source>
        <dbReference type="SMART" id="SM00483"/>
    </source>
</evidence>
<dbReference type="Pfam" id="PF02811">
    <property type="entry name" value="PHP"/>
    <property type="match status" value="1"/>
</dbReference>
<dbReference type="InterPro" id="IPR029398">
    <property type="entry name" value="PolB_thumb"/>
</dbReference>
<dbReference type="AlphaFoldDB" id="A0A537JK80"/>
<comment type="catalytic activity">
    <reaction evidence="18">
        <text>2'-deoxyribonucleotide-(2'-deoxyribose 5'-phosphate)-2'-deoxyribonucleotide-DNA = a 3'-end 2'-deoxyribonucleotide-(2,3-dehydro-2,3-deoxyribose 5'-phosphate)-DNA + a 5'-end 5'-phospho-2'-deoxyribonucleoside-DNA + H(+)</text>
        <dbReference type="Rhea" id="RHEA:66592"/>
        <dbReference type="Rhea" id="RHEA-COMP:13180"/>
        <dbReference type="Rhea" id="RHEA-COMP:16897"/>
        <dbReference type="Rhea" id="RHEA-COMP:17067"/>
        <dbReference type="ChEBI" id="CHEBI:15378"/>
        <dbReference type="ChEBI" id="CHEBI:136412"/>
        <dbReference type="ChEBI" id="CHEBI:157695"/>
        <dbReference type="ChEBI" id="CHEBI:167181"/>
        <dbReference type="EC" id="4.2.99.18"/>
    </reaction>
</comment>
<comment type="catalytic activity">
    <reaction evidence="19">
        <text>a 5'-end 2'-deoxyribose-2'-deoxyribonucleotide-DNA = (2E,4S)-4-hydroxypenten-2-al-5-phosphate + a 5'-end 5'-phospho-2'-deoxyribonucleoside-DNA + H(+)</text>
        <dbReference type="Rhea" id="RHEA:76255"/>
        <dbReference type="Rhea" id="RHEA-COMP:13180"/>
        <dbReference type="Rhea" id="RHEA-COMP:18657"/>
        <dbReference type="ChEBI" id="CHEBI:15378"/>
        <dbReference type="ChEBI" id="CHEBI:136412"/>
        <dbReference type="ChEBI" id="CHEBI:195194"/>
        <dbReference type="ChEBI" id="CHEBI:195195"/>
    </reaction>
</comment>
<dbReference type="FunFam" id="3.20.20.140:FF:000047">
    <property type="entry name" value="PHP domain-containing protein"/>
    <property type="match status" value="1"/>
</dbReference>
<keyword evidence="25" id="KW-0269">Exonuclease</keyword>
<dbReference type="InterPro" id="IPR016195">
    <property type="entry name" value="Pol/histidinol_Pase-like"/>
</dbReference>
<evidence type="ECO:0000256" key="18">
    <source>
        <dbReference type="ARBA" id="ARBA00044632"/>
    </source>
</evidence>
<name>A0A537JK80_9BACT</name>
<protein>
    <recommendedName>
        <fullName evidence="5">DNA polymerase beta</fullName>
        <ecNumber evidence="3">2.7.7.7</ecNumber>
        <ecNumber evidence="4">4.2.99.18</ecNumber>
    </recommendedName>
    <alternativeName>
        <fullName evidence="16">5'-deoxyribose-phosphate lyase</fullName>
    </alternativeName>
    <alternativeName>
        <fullName evidence="17">AP lyase</fullName>
    </alternativeName>
</protein>
<dbReference type="EC" id="4.2.99.18" evidence="4"/>
<evidence type="ECO:0000256" key="12">
    <source>
        <dbReference type="ARBA" id="ARBA00022843"/>
    </source>
</evidence>
<dbReference type="InterPro" id="IPR050243">
    <property type="entry name" value="PHP_phosphatase"/>
</dbReference>
<reference evidence="25 26" key="1">
    <citation type="journal article" date="2019" name="Nat. Microbiol.">
        <title>Mediterranean grassland soil C-N compound turnover is dependent on rainfall and depth, and is mediated by genomically divergent microorganisms.</title>
        <authorList>
            <person name="Diamond S."/>
            <person name="Andeer P.F."/>
            <person name="Li Z."/>
            <person name="Crits-Christoph A."/>
            <person name="Burstein D."/>
            <person name="Anantharaman K."/>
            <person name="Lane K.R."/>
            <person name="Thomas B.C."/>
            <person name="Pan C."/>
            <person name="Northen T.R."/>
            <person name="Banfield J.F."/>
        </authorList>
    </citation>
    <scope>NUCLEOTIDE SEQUENCE [LARGE SCALE GENOMIC DNA]</scope>
    <source>
        <strain evidence="25">NP_7</strain>
    </source>
</reference>
<evidence type="ECO:0000256" key="3">
    <source>
        <dbReference type="ARBA" id="ARBA00012417"/>
    </source>
</evidence>
<dbReference type="Gene3D" id="3.30.210.10">
    <property type="entry name" value="DNA polymerase, thumb domain"/>
    <property type="match status" value="1"/>
</dbReference>
<dbReference type="GO" id="GO:0008270">
    <property type="term" value="F:zinc ion binding"/>
    <property type="evidence" value="ECO:0007669"/>
    <property type="project" value="TreeGrafter"/>
</dbReference>
<dbReference type="GO" id="GO:0003677">
    <property type="term" value="F:DNA binding"/>
    <property type="evidence" value="ECO:0007669"/>
    <property type="project" value="InterPro"/>
</dbReference>
<dbReference type="Gene3D" id="1.10.150.20">
    <property type="entry name" value="5' to 3' exonuclease, C-terminal subdomain"/>
    <property type="match status" value="1"/>
</dbReference>
<keyword evidence="25" id="KW-0378">Hydrolase</keyword>
<feature type="domain" description="DNA-directed DNA polymerase X" evidence="24">
    <location>
        <begin position="3"/>
        <end position="318"/>
    </location>
</feature>
<sequence length="573" mass="62958">MSATNLEIARIFAQIADLLELKQESTFRVNAYRKGSRALESLAEDVQAVAARGELRKIGGIGASLAEKIEEYLRTGRIEYFDELSKTLPPGVSDLMTIPEVGPKTALLLYERLGITDIDGLERASRAGKVRELPRLGAKIEQNILQGIERRRQQTARQPLGIVLPQAQAVLEVLGAAAGVEALSLAGSIRRMRDTIADIDIVVATRAPDPVMEALVGLPQVARVLSRGATLSSVLLGVSGVQCDVRVVDPASFGAALQYFTGSKDHNVRLREMAVRRGLRINEYGVFRVADEVRVGGKTEEEVYGALDLPWIPPEIREAQGEIELAQRGELPTLVSLADVRGDLHMHTTWSDGDDTAETMARAAKARGYEYIAITDHSRSLRFAGGVGIDDLHAHARVVQDVGDRVGLRVLMGSEVDILPDGSLDYPDEVLRTLDLVIGSVHTRLRMSQEEMTRRVVTAMQNPHLDILGHPTGRLVGQRPPFDLDLDAVIDAARATGTVLEINAYPERLDLRDAHVRLARDRGALFEIGTDAHRRDHLRVMEYGIGTARRGWVEAPGVINTWPLQRLLDFLED</sequence>
<dbReference type="Pfam" id="PF14520">
    <property type="entry name" value="HHH_5"/>
    <property type="match status" value="1"/>
</dbReference>
<dbReference type="InterPro" id="IPR003141">
    <property type="entry name" value="Pol/His_phosphatase_N"/>
</dbReference>
<dbReference type="PIRSF" id="PIRSF005047">
    <property type="entry name" value="UCP005047_YshC"/>
    <property type="match status" value="1"/>
</dbReference>
<keyword evidence="25" id="KW-0540">Nuclease</keyword>
<dbReference type="InterPro" id="IPR027421">
    <property type="entry name" value="DNA_pol_lamdba_lyase_dom_sf"/>
</dbReference>
<keyword evidence="9" id="KW-0548">Nucleotidyltransferase</keyword>
<dbReference type="Proteomes" id="UP000320048">
    <property type="component" value="Unassembled WGS sequence"/>
</dbReference>
<keyword evidence="11" id="KW-0227">DNA damage</keyword>
<evidence type="ECO:0000256" key="19">
    <source>
        <dbReference type="ARBA" id="ARBA00044678"/>
    </source>
</evidence>
<evidence type="ECO:0000256" key="21">
    <source>
        <dbReference type="ARBA" id="ARBA00049244"/>
    </source>
</evidence>
<evidence type="ECO:0000256" key="15">
    <source>
        <dbReference type="ARBA" id="ARBA00023204"/>
    </source>
</evidence>
<dbReference type="SUPFAM" id="SSF89550">
    <property type="entry name" value="PHP domain-like"/>
    <property type="match status" value="1"/>
</dbReference>
<evidence type="ECO:0000256" key="6">
    <source>
        <dbReference type="ARBA" id="ARBA00022481"/>
    </source>
</evidence>
<gene>
    <name evidence="25" type="primary">polX</name>
    <name evidence="25" type="ORF">E6H04_02400</name>
</gene>
<keyword evidence="8" id="KW-0808">Transferase</keyword>
<dbReference type="SMART" id="SM00483">
    <property type="entry name" value="POLXc"/>
    <property type="match status" value="1"/>
</dbReference>
<evidence type="ECO:0000256" key="20">
    <source>
        <dbReference type="ARBA" id="ARBA00045548"/>
    </source>
</evidence>
<comment type="function">
    <text evidence="20">Repair polymerase that plays a key role in base-excision repair. During this process, the damaged base is excised by specific DNA glycosylases, the DNA backbone is nicked at the abasic site by an apurinic/apyrimidic (AP) endonuclease, and POLB removes 5'-deoxyribose-phosphate from the preincised AP site acting as a 5'-deoxyribose-phosphate lyase (5'-dRP lyase); through its DNA polymerase activity, it adds one nucleotide to the 3' end of the arising single-nucleotide gap. Conducts 'gap-filling' DNA synthesis in a stepwise distributive fashion rather than in a processive fashion as for other DNA polymerases. It is also able to cleave sugar-phosphate bonds 3' to an intact AP site, acting as an AP lyase.</text>
</comment>
<dbReference type="GO" id="GO:0004527">
    <property type="term" value="F:exonuclease activity"/>
    <property type="evidence" value="ECO:0007669"/>
    <property type="project" value="UniProtKB-KW"/>
</dbReference>
<dbReference type="Gene3D" id="3.20.20.140">
    <property type="entry name" value="Metal-dependent hydrolases"/>
    <property type="match status" value="1"/>
</dbReference>
<organism evidence="25 26">
    <name type="scientific">Candidatus Segetimicrobium genomatis</name>
    <dbReference type="NCBI Taxonomy" id="2569760"/>
    <lineage>
        <taxon>Bacteria</taxon>
        <taxon>Bacillati</taxon>
        <taxon>Candidatus Sysuimicrobiota</taxon>
        <taxon>Candidatus Sysuimicrobiia</taxon>
        <taxon>Candidatus Sysuimicrobiales</taxon>
        <taxon>Candidatus Segetimicrobiaceae</taxon>
        <taxon>Candidatus Segetimicrobium</taxon>
    </lineage>
</organism>
<keyword evidence="13" id="KW-0239">DNA-directed DNA polymerase</keyword>
<dbReference type="SMART" id="SM00481">
    <property type="entry name" value="POLIIIAc"/>
    <property type="match status" value="1"/>
</dbReference>
<comment type="catalytic activity">
    <reaction evidence="21">
        <text>DNA(n) + a 2'-deoxyribonucleoside 5'-triphosphate = DNA(n+1) + diphosphate</text>
        <dbReference type="Rhea" id="RHEA:22508"/>
        <dbReference type="Rhea" id="RHEA-COMP:17339"/>
        <dbReference type="Rhea" id="RHEA-COMP:17340"/>
        <dbReference type="ChEBI" id="CHEBI:33019"/>
        <dbReference type="ChEBI" id="CHEBI:61560"/>
        <dbReference type="ChEBI" id="CHEBI:173112"/>
        <dbReference type="EC" id="2.7.7.7"/>
    </reaction>
</comment>
<feature type="domain" description="Helix-hairpin-helix DNA-binding motif class 1" evidence="22">
    <location>
        <begin position="128"/>
        <end position="147"/>
    </location>
</feature>
<evidence type="ECO:0000256" key="13">
    <source>
        <dbReference type="ARBA" id="ARBA00022932"/>
    </source>
</evidence>
<evidence type="ECO:0000256" key="1">
    <source>
        <dbReference type="ARBA" id="ARBA00001946"/>
    </source>
</evidence>
<evidence type="ECO:0000256" key="9">
    <source>
        <dbReference type="ARBA" id="ARBA00022695"/>
    </source>
</evidence>
<evidence type="ECO:0000256" key="14">
    <source>
        <dbReference type="ARBA" id="ARBA00023053"/>
    </source>
</evidence>
<dbReference type="InterPro" id="IPR047967">
    <property type="entry name" value="PolX_PHP"/>
</dbReference>
<dbReference type="Gene3D" id="3.30.460.10">
    <property type="entry name" value="Beta Polymerase, domain 2"/>
    <property type="match status" value="1"/>
</dbReference>
<dbReference type="NCBIfam" id="NF006375">
    <property type="entry name" value="PRK08609.1"/>
    <property type="match status" value="1"/>
</dbReference>
<keyword evidence="12" id="KW-0832">Ubl conjugation</keyword>
<dbReference type="PRINTS" id="PR00870">
    <property type="entry name" value="DNAPOLXBETA"/>
</dbReference>
<accession>A0A537JK80</accession>
<comment type="subcellular location">
    <subcellularLocation>
        <location evidence="2">Cytoplasm</location>
    </subcellularLocation>
</comment>
<evidence type="ECO:0000256" key="11">
    <source>
        <dbReference type="ARBA" id="ARBA00022763"/>
    </source>
</evidence>
<dbReference type="EMBL" id="VBAO01000063">
    <property type="protein sequence ID" value="TMI83712.1"/>
    <property type="molecule type" value="Genomic_DNA"/>
</dbReference>
<keyword evidence="6" id="KW-0488">Methylation</keyword>
<dbReference type="CDD" id="cd07436">
    <property type="entry name" value="PHP_PolX"/>
    <property type="match status" value="1"/>
</dbReference>
<evidence type="ECO:0000256" key="8">
    <source>
        <dbReference type="ARBA" id="ARBA00022679"/>
    </source>
</evidence>
<proteinExistence type="predicted"/>
<evidence type="ECO:0000313" key="25">
    <source>
        <dbReference type="EMBL" id="TMI83712.1"/>
    </source>
</evidence>
<dbReference type="InterPro" id="IPR022311">
    <property type="entry name" value="PolX-like"/>
</dbReference>
<feature type="domain" description="Polymerase/histidinol phosphatase N-terminal" evidence="23">
    <location>
        <begin position="342"/>
        <end position="420"/>
    </location>
</feature>
<dbReference type="PANTHER" id="PTHR36928:SF1">
    <property type="entry name" value="PHOSPHATASE YCDX-RELATED"/>
    <property type="match status" value="1"/>
</dbReference>
<dbReference type="SMART" id="SM00278">
    <property type="entry name" value="HhH1"/>
    <property type="match status" value="3"/>
</dbReference>
<dbReference type="SUPFAM" id="SSF158702">
    <property type="entry name" value="Sec63 N-terminal domain-like"/>
    <property type="match status" value="1"/>
</dbReference>
<evidence type="ECO:0000256" key="4">
    <source>
        <dbReference type="ARBA" id="ARBA00012720"/>
    </source>
</evidence>
<evidence type="ECO:0000256" key="10">
    <source>
        <dbReference type="ARBA" id="ARBA00022705"/>
    </source>
</evidence>